<gene>
    <name evidence="1" type="ORF">LTR97_012735</name>
</gene>
<accession>A0AAN7ZYJ1</accession>
<name>A0AAN7ZYJ1_9PEZI</name>
<dbReference type="EMBL" id="JAVRQU010000029">
    <property type="protein sequence ID" value="KAK5689736.1"/>
    <property type="molecule type" value="Genomic_DNA"/>
</dbReference>
<evidence type="ECO:0000313" key="1">
    <source>
        <dbReference type="EMBL" id="KAK5689736.1"/>
    </source>
</evidence>
<sequence>MTGLFILPAELRLQIYGYIFPVIDRRDVVTHSSNSGRAALDGYAILPPIMRVSSSLREDAMELYQQHLGDVQKILDDRQEDLRREKWAALEASDILNRGKVAGTGIETLIEGLRQQSNENCKWVARTEQVAFDVERVVEKVTGGGGWMSFFWQ</sequence>
<dbReference type="AlphaFoldDB" id="A0AAN7ZYJ1"/>
<proteinExistence type="predicted"/>
<evidence type="ECO:0000313" key="2">
    <source>
        <dbReference type="Proteomes" id="UP001310594"/>
    </source>
</evidence>
<dbReference type="Proteomes" id="UP001310594">
    <property type="component" value="Unassembled WGS sequence"/>
</dbReference>
<organism evidence="1 2">
    <name type="scientific">Elasticomyces elasticus</name>
    <dbReference type="NCBI Taxonomy" id="574655"/>
    <lineage>
        <taxon>Eukaryota</taxon>
        <taxon>Fungi</taxon>
        <taxon>Dikarya</taxon>
        <taxon>Ascomycota</taxon>
        <taxon>Pezizomycotina</taxon>
        <taxon>Dothideomycetes</taxon>
        <taxon>Dothideomycetidae</taxon>
        <taxon>Mycosphaerellales</taxon>
        <taxon>Teratosphaeriaceae</taxon>
        <taxon>Elasticomyces</taxon>
    </lineage>
</organism>
<reference evidence="1" key="1">
    <citation type="submission" date="2023-08" db="EMBL/GenBank/DDBJ databases">
        <title>Black Yeasts Isolated from many extreme environments.</title>
        <authorList>
            <person name="Coleine C."/>
            <person name="Stajich J.E."/>
            <person name="Selbmann L."/>
        </authorList>
    </citation>
    <scope>NUCLEOTIDE SEQUENCE</scope>
    <source>
        <strain evidence="1">CCFEE 5810</strain>
    </source>
</reference>
<protein>
    <submittedName>
        <fullName evidence="1">Uncharacterized protein</fullName>
    </submittedName>
</protein>
<comment type="caution">
    <text evidence="1">The sequence shown here is derived from an EMBL/GenBank/DDBJ whole genome shotgun (WGS) entry which is preliminary data.</text>
</comment>